<keyword evidence="1" id="KW-0812">Transmembrane</keyword>
<gene>
    <name evidence="2" type="ORF">SPHA_28328</name>
</gene>
<dbReference type="EMBL" id="CAHIKZ030001112">
    <property type="protein sequence ID" value="CAE1253199.1"/>
    <property type="molecule type" value="Genomic_DNA"/>
</dbReference>
<keyword evidence="1" id="KW-0472">Membrane</keyword>
<evidence type="ECO:0000256" key="1">
    <source>
        <dbReference type="SAM" id="Phobius"/>
    </source>
</evidence>
<comment type="caution">
    <text evidence="2">The sequence shown here is derived from an EMBL/GenBank/DDBJ whole genome shotgun (WGS) entry which is preliminary data.</text>
</comment>
<feature type="transmembrane region" description="Helical" evidence="1">
    <location>
        <begin position="116"/>
        <end position="137"/>
    </location>
</feature>
<evidence type="ECO:0000313" key="2">
    <source>
        <dbReference type="EMBL" id="CAE1253199.1"/>
    </source>
</evidence>
<accession>A0A812C7H0</accession>
<evidence type="ECO:0000313" key="3">
    <source>
        <dbReference type="Proteomes" id="UP000597762"/>
    </source>
</evidence>
<protein>
    <submittedName>
        <fullName evidence="2">Uncharacterized protein</fullName>
    </submittedName>
</protein>
<organism evidence="2 3">
    <name type="scientific">Acanthosepion pharaonis</name>
    <name type="common">Pharaoh cuttlefish</name>
    <name type="synonym">Sepia pharaonis</name>
    <dbReference type="NCBI Taxonomy" id="158019"/>
    <lineage>
        <taxon>Eukaryota</taxon>
        <taxon>Metazoa</taxon>
        <taxon>Spiralia</taxon>
        <taxon>Lophotrochozoa</taxon>
        <taxon>Mollusca</taxon>
        <taxon>Cephalopoda</taxon>
        <taxon>Coleoidea</taxon>
        <taxon>Decapodiformes</taxon>
        <taxon>Sepiida</taxon>
        <taxon>Sepiina</taxon>
        <taxon>Sepiidae</taxon>
        <taxon>Acanthosepion</taxon>
    </lineage>
</organism>
<sequence length="349" mass="38669">MTTESKVPSEGTLSRYDRLTVLKKLFHNKCSTPGPLFTPPNPSSLPLSVSFFIRVFLLFRSLSPLHYYSRLCANILSCLIKCHRLRPKTPTCRVSNLLHQLTSLYTPSLSRGHSEYIYYLCVMAFLLNGGLSLSILLSPSFPSPSLSLSLSLSPSICISLFSSDLPHYLSHFQSFYLNSLFLLSPPHSLSHSQSFYLHLSLPLSPSHSLSLSILLSPSLSFPTLSVTLNHSISISFFPSLFSTLSISHSQSFYLSISLFLPTLLPLHSLNPSIYISLFPLSPSYSLSHSQSFYLHFSLSLSPSPTLSLFLSILLSPSLSFSCLSSPSLSLTPSHSIPLLTVCVRLHHRN</sequence>
<name>A0A812C7H0_ACAPH</name>
<reference evidence="2" key="1">
    <citation type="submission" date="2021-01" db="EMBL/GenBank/DDBJ databases">
        <authorList>
            <person name="Li R."/>
            <person name="Bekaert M."/>
        </authorList>
    </citation>
    <scope>NUCLEOTIDE SEQUENCE</scope>
    <source>
        <strain evidence="2">Farmed</strain>
    </source>
</reference>
<dbReference type="Proteomes" id="UP000597762">
    <property type="component" value="Unassembled WGS sequence"/>
</dbReference>
<dbReference type="AlphaFoldDB" id="A0A812C7H0"/>
<keyword evidence="3" id="KW-1185">Reference proteome</keyword>
<proteinExistence type="predicted"/>
<keyword evidence="1" id="KW-1133">Transmembrane helix</keyword>